<dbReference type="Pfam" id="PF08241">
    <property type="entry name" value="Methyltransf_11"/>
    <property type="match status" value="1"/>
</dbReference>
<dbReference type="WBParaSite" id="SRAE_1000199800.1">
    <property type="protein sequence ID" value="SRAE_1000199800.1"/>
    <property type="gene ID" value="WBGene00258610"/>
</dbReference>
<evidence type="ECO:0000313" key="5">
    <source>
        <dbReference type="WormBase" id="SRAE_1000199800"/>
    </source>
</evidence>
<dbReference type="STRING" id="34506.A0A090L8F1"/>
<evidence type="ECO:0000313" key="2">
    <source>
        <dbReference type="EMBL" id="CEF63740.1"/>
    </source>
</evidence>
<dbReference type="OMA" id="FHVDLFY"/>
<dbReference type="InterPro" id="IPR029063">
    <property type="entry name" value="SAM-dependent_MTases_sf"/>
</dbReference>
<keyword evidence="3" id="KW-1185">Reference proteome</keyword>
<dbReference type="EMBL" id="LN609528">
    <property type="protein sequence ID" value="CEF63740.1"/>
    <property type="molecule type" value="Genomic_DNA"/>
</dbReference>
<dbReference type="GO" id="GO:0032259">
    <property type="term" value="P:methylation"/>
    <property type="evidence" value="ECO:0007669"/>
    <property type="project" value="UniProtKB-KW"/>
</dbReference>
<reference evidence="4" key="2">
    <citation type="submission" date="2020-12" db="UniProtKB">
        <authorList>
            <consortium name="WormBaseParasite"/>
        </authorList>
    </citation>
    <scope>IDENTIFICATION</scope>
</reference>
<dbReference type="AlphaFoldDB" id="A0A090L8F1"/>
<accession>A0A090L8F1</accession>
<dbReference type="RefSeq" id="XP_024502941.1">
    <property type="nucleotide sequence ID" value="XM_024649022.1"/>
</dbReference>
<keyword evidence="2" id="KW-0808">Transferase</keyword>
<dbReference type="GO" id="GO:0008757">
    <property type="term" value="F:S-adenosylmethionine-dependent methyltransferase activity"/>
    <property type="evidence" value="ECO:0007669"/>
    <property type="project" value="InterPro"/>
</dbReference>
<dbReference type="CTD" id="36376105"/>
<sequence>MKKIVKKLFPTYINDIASEIAFPTKSFTGNFIRKKISYQSKALNKAAIDQFQPQDGCNYLELGFGRGDGLQLFHDILEANKLQGKLFGIEASSYALDKGLHRFALEVADNKIILEKSPRLILLPFTNDFFDGIYHVDVFYYWPTKHMTRIQRELFRILKPNSKIVCTMDLNRLKNWESWGLISSKDYDIMRYAWYLEPCGFENVNIKYINVEKNREIQVITANKPPKRIEDDDPEEKLKQLEMDIKYYMFEEALLKEKELGIT</sequence>
<name>A0A090L8F1_STRRB</name>
<dbReference type="GeneID" id="36376105"/>
<organism evidence="2">
    <name type="scientific">Strongyloides ratti</name>
    <name type="common">Parasitic roundworm</name>
    <dbReference type="NCBI Taxonomy" id="34506"/>
    <lineage>
        <taxon>Eukaryota</taxon>
        <taxon>Metazoa</taxon>
        <taxon>Ecdysozoa</taxon>
        <taxon>Nematoda</taxon>
        <taxon>Chromadorea</taxon>
        <taxon>Rhabditida</taxon>
        <taxon>Tylenchina</taxon>
        <taxon>Panagrolaimomorpha</taxon>
        <taxon>Strongyloidoidea</taxon>
        <taxon>Strongyloididae</taxon>
        <taxon>Strongyloides</taxon>
    </lineage>
</organism>
<dbReference type="WormBase" id="SRAE_1000199800">
    <property type="protein sequence ID" value="SRP10292"/>
    <property type="gene ID" value="WBGene00258610"/>
</dbReference>
<keyword evidence="2" id="KW-0489">Methyltransferase</keyword>
<gene>
    <name evidence="2 4 5" type="ORF">SRAE_1000199800</name>
</gene>
<evidence type="ECO:0000313" key="3">
    <source>
        <dbReference type="Proteomes" id="UP000035682"/>
    </source>
</evidence>
<proteinExistence type="predicted"/>
<dbReference type="Proteomes" id="UP000035682">
    <property type="component" value="Unplaced"/>
</dbReference>
<evidence type="ECO:0000313" key="4">
    <source>
        <dbReference type="WBParaSite" id="SRAE_1000199800.1"/>
    </source>
</evidence>
<protein>
    <submittedName>
        <fullName evidence="2 4">Methyltransferase type 11 domain-containing protein</fullName>
    </submittedName>
</protein>
<dbReference type="Gene3D" id="3.40.50.150">
    <property type="entry name" value="Vaccinia Virus protein VP39"/>
    <property type="match status" value="1"/>
</dbReference>
<evidence type="ECO:0000259" key="1">
    <source>
        <dbReference type="Pfam" id="PF08241"/>
    </source>
</evidence>
<dbReference type="InterPro" id="IPR013216">
    <property type="entry name" value="Methyltransf_11"/>
</dbReference>
<reference evidence="2 3" key="1">
    <citation type="submission" date="2014-09" db="EMBL/GenBank/DDBJ databases">
        <authorList>
            <person name="Martin A.A."/>
        </authorList>
    </citation>
    <scope>NUCLEOTIDE SEQUENCE</scope>
    <source>
        <strain evidence="3">ED321</strain>
        <strain evidence="2">ED321 Heterogonic</strain>
    </source>
</reference>
<dbReference type="SUPFAM" id="SSF53335">
    <property type="entry name" value="S-adenosyl-L-methionine-dependent methyltransferases"/>
    <property type="match status" value="1"/>
</dbReference>
<dbReference type="OrthoDB" id="10250730at2759"/>
<feature type="domain" description="Methyltransferase type 11" evidence="1">
    <location>
        <begin position="60"/>
        <end position="166"/>
    </location>
</feature>